<dbReference type="GO" id="GO:0043531">
    <property type="term" value="F:ADP binding"/>
    <property type="evidence" value="ECO:0007669"/>
    <property type="project" value="InterPro"/>
</dbReference>
<keyword evidence="6" id="KW-0547">Nucleotide-binding</keyword>
<reference evidence="14" key="1">
    <citation type="submission" date="2023-03" db="EMBL/GenBank/DDBJ databases">
        <authorList>
            <person name="Julca I."/>
        </authorList>
    </citation>
    <scope>NUCLEOTIDE SEQUENCE</scope>
</reference>
<dbReference type="InterPro" id="IPR002182">
    <property type="entry name" value="NB-ARC"/>
</dbReference>
<dbReference type="Proteomes" id="UP001161247">
    <property type="component" value="Chromosome 7"/>
</dbReference>
<comment type="similarity">
    <text evidence="2">Belongs to the disease resistance NB-LRR family.</text>
</comment>
<dbReference type="Gene3D" id="1.10.8.430">
    <property type="entry name" value="Helical domain of apoptotic protease-activating factors"/>
    <property type="match status" value="1"/>
</dbReference>
<evidence type="ECO:0000259" key="10">
    <source>
        <dbReference type="Pfam" id="PF00931"/>
    </source>
</evidence>
<dbReference type="InterPro" id="IPR055414">
    <property type="entry name" value="LRR_R13L4/SHOC2-like"/>
</dbReference>
<protein>
    <submittedName>
        <fullName evidence="14">OLC1v1012298C1</fullName>
    </submittedName>
</protein>
<evidence type="ECO:0000256" key="2">
    <source>
        <dbReference type="ARBA" id="ARBA00008894"/>
    </source>
</evidence>
<feature type="domain" description="Disease resistance protein winged helix" evidence="12">
    <location>
        <begin position="711"/>
        <end position="766"/>
    </location>
</feature>
<dbReference type="AlphaFoldDB" id="A0AAV1DXF3"/>
<evidence type="ECO:0000256" key="5">
    <source>
        <dbReference type="ARBA" id="ARBA00022737"/>
    </source>
</evidence>
<evidence type="ECO:0000259" key="11">
    <source>
        <dbReference type="Pfam" id="PF12061"/>
    </source>
</evidence>
<evidence type="ECO:0000256" key="3">
    <source>
        <dbReference type="ARBA" id="ARBA00022614"/>
    </source>
</evidence>
<feature type="region of interest" description="Disordered" evidence="9">
    <location>
        <begin position="1150"/>
        <end position="1176"/>
    </location>
</feature>
<dbReference type="GO" id="GO:0009626">
    <property type="term" value="P:plant-type hypersensitive response"/>
    <property type="evidence" value="ECO:0007669"/>
    <property type="project" value="UniProtKB-KW"/>
</dbReference>
<dbReference type="EMBL" id="OX459124">
    <property type="protein sequence ID" value="CAI9111947.1"/>
    <property type="molecule type" value="Genomic_DNA"/>
</dbReference>
<dbReference type="Pfam" id="PF00931">
    <property type="entry name" value="NB-ARC"/>
    <property type="match status" value="1"/>
</dbReference>
<keyword evidence="3" id="KW-0433">Leucine-rich repeat</keyword>
<evidence type="ECO:0000313" key="15">
    <source>
        <dbReference type="Proteomes" id="UP001161247"/>
    </source>
</evidence>
<dbReference type="Gene3D" id="3.40.50.300">
    <property type="entry name" value="P-loop containing nucleotide triphosphate hydrolases"/>
    <property type="match status" value="1"/>
</dbReference>
<dbReference type="SUPFAM" id="SSF52540">
    <property type="entry name" value="P-loop containing nucleoside triphosphate hydrolases"/>
    <property type="match status" value="1"/>
</dbReference>
<dbReference type="Pfam" id="PF23598">
    <property type="entry name" value="LRR_14"/>
    <property type="match status" value="1"/>
</dbReference>
<evidence type="ECO:0000313" key="14">
    <source>
        <dbReference type="EMBL" id="CAI9111947.1"/>
    </source>
</evidence>
<dbReference type="InterPro" id="IPR027417">
    <property type="entry name" value="P-loop_NTPase"/>
</dbReference>
<dbReference type="PRINTS" id="PR00364">
    <property type="entry name" value="DISEASERSIST"/>
</dbReference>
<feature type="domain" description="Late blight resistance protein R1A-like N-terminal" evidence="11">
    <location>
        <begin position="115"/>
        <end position="245"/>
    </location>
</feature>
<evidence type="ECO:0000259" key="12">
    <source>
        <dbReference type="Pfam" id="PF23559"/>
    </source>
</evidence>
<name>A0AAV1DXF3_OLDCO</name>
<keyword evidence="8" id="KW-0067">ATP-binding</keyword>
<dbReference type="InterPro" id="IPR058922">
    <property type="entry name" value="WHD_DRP"/>
</dbReference>
<comment type="function">
    <text evidence="1">Confers resistance to late blight (Phytophthora infestans) races carrying the avirulence gene Avr1. Resistance proteins guard the plant against pathogens that contain an appropriate avirulence protein via an indirect interaction with this avirulence protein. That triggers a defense system including the hypersensitive response, which restricts the pathogen growth.</text>
</comment>
<feature type="domain" description="Disease resistance R13L4/SHOC-2-like LRR" evidence="13">
    <location>
        <begin position="836"/>
        <end position="1120"/>
    </location>
</feature>
<dbReference type="Pfam" id="PF23559">
    <property type="entry name" value="WHD_DRP"/>
    <property type="match status" value="1"/>
</dbReference>
<dbReference type="InterPro" id="IPR042197">
    <property type="entry name" value="Apaf_helical"/>
</dbReference>
<accession>A0AAV1DXF3</accession>
<keyword evidence="4" id="KW-0381">Hypersensitive response</keyword>
<dbReference type="PANTHER" id="PTHR23155">
    <property type="entry name" value="DISEASE RESISTANCE PROTEIN RP"/>
    <property type="match status" value="1"/>
</dbReference>
<feature type="compositionally biased region" description="Acidic residues" evidence="9">
    <location>
        <begin position="1150"/>
        <end position="1174"/>
    </location>
</feature>
<dbReference type="InterPro" id="IPR021929">
    <property type="entry name" value="R1A-like_N"/>
</dbReference>
<sequence>MAHISPGVDAVVKELGRLDIQSGFSEVLLHELRFLIRFLFWLWDCKKARIKPYLRNATDALEAVLREAGVIAERKDLGDVKDWDSVAPALLNKLEQFEPEIRKIGSLSLDSLRSTSCSSDEILELVNDLVWNFKDFAKLKPDIHDSAKERIWVVVRKLRVLRSLVHFSAKGFNNHQLMENFLICAKDLMHNAAFLSLFFLLKGKDGTMAQEWETVFSDQLEKCMPRTPEVAEMFVGFLKASRPRRSDKIPVGQDIVSLVDLLLLKGSDVDPLTDRTEILKEGLIFAISFLKDPEEEAVTNAGDGFRRGIDVALTKVLSLLFSLYMDGLEVDISSLQEKIDRVKAEIRKHNMPLLNSPNFRFPSTNATGFISFLLKNMEQMVKHNHEKLAFAGHRVMIVHEELISLQPFLETILELQKERGDVEALWTQIINTILLAEYVISSCLVTDYPIWCDMLWLSDVMEAIKLIRIEVNKYSDQVINNTKISRRVTSFIHLSVSKANPSNFDDVVIGRETELKAIIERLNRGTRQLDIVSIVGMAGLGKTTVARKVYNDPCLKYYFSVRAWCCISQVYNLRELYFDILSDVTGGDARQSYSGSTDNDLAETLRKRLKQQKYLIVLDDIWSVEAWNSLKDSFPDDNKGSRIMFTSRIHDLVSQAKPNCSPHPLRSLSDEESWELLQGKLSLSPLNNDLAEIGKNIAKNCKGLPLAVALVAEGLIPRDDDQTNLYEVAEQYLSDLISRNLVILAEKSSIGGIKACRVHDLLHDLCSAKIQEENFLQCVRDSDVSHSSSEAKTYENYRLSVHAKLTEFIDTKPVGTFVHSLVFCGKENTRDELSYTVFKSFKLLNVLDLELFESHGDFPREVTFMVHLRYLAIACKAEKLPESIVNMWNLETLILPGMDIFLPEFFWRMKNLRQVYIKRLYINGIADHEFGQLKNLEVLSVPYLGSRDEVKELLRRLPGLRKLRFNLENTHSCKFHELSSLTHLESVTVFPNFHVSRKMVKYEFRSFDFPSSLRKLTLNGLEVEWSLISSIGKLPNLEVLKLNSNSFIGNRWDVEDGQFLNLKQLELNWLKIRKWTFQDEPFPSLERLIMTFCFELRGIPASLGYIPTLEKIEMICCSPASSISACKIFREQQEMGNEVLQLVINKEYHEIDDDDDDVDDDGDEEEEDDDDEDKDVLFSGPRRALWKWD</sequence>
<dbReference type="GO" id="GO:0005524">
    <property type="term" value="F:ATP binding"/>
    <property type="evidence" value="ECO:0007669"/>
    <property type="project" value="UniProtKB-KW"/>
</dbReference>
<dbReference type="Gene3D" id="3.80.10.10">
    <property type="entry name" value="Ribonuclease Inhibitor"/>
    <property type="match status" value="1"/>
</dbReference>
<dbReference type="InterPro" id="IPR032675">
    <property type="entry name" value="LRR_dom_sf"/>
</dbReference>
<organism evidence="14 15">
    <name type="scientific">Oldenlandia corymbosa var. corymbosa</name>
    <dbReference type="NCBI Taxonomy" id="529605"/>
    <lineage>
        <taxon>Eukaryota</taxon>
        <taxon>Viridiplantae</taxon>
        <taxon>Streptophyta</taxon>
        <taxon>Embryophyta</taxon>
        <taxon>Tracheophyta</taxon>
        <taxon>Spermatophyta</taxon>
        <taxon>Magnoliopsida</taxon>
        <taxon>eudicotyledons</taxon>
        <taxon>Gunneridae</taxon>
        <taxon>Pentapetalae</taxon>
        <taxon>asterids</taxon>
        <taxon>lamiids</taxon>
        <taxon>Gentianales</taxon>
        <taxon>Rubiaceae</taxon>
        <taxon>Rubioideae</taxon>
        <taxon>Spermacoceae</taxon>
        <taxon>Hedyotis-Oldenlandia complex</taxon>
        <taxon>Oldenlandia</taxon>
    </lineage>
</organism>
<dbReference type="Pfam" id="PF12061">
    <property type="entry name" value="NB-LRR"/>
    <property type="match status" value="1"/>
</dbReference>
<feature type="domain" description="NB-ARC" evidence="10">
    <location>
        <begin position="512"/>
        <end position="680"/>
    </location>
</feature>
<dbReference type="PANTHER" id="PTHR23155:SF1205">
    <property type="entry name" value="DISEASE RESISTANCE PROTEIN RPM1"/>
    <property type="match status" value="1"/>
</dbReference>
<gene>
    <name evidence="14" type="ORF">OLC1_LOCUS19228</name>
</gene>
<keyword evidence="5" id="KW-0677">Repeat</keyword>
<evidence type="ECO:0000256" key="1">
    <source>
        <dbReference type="ARBA" id="ARBA00002074"/>
    </source>
</evidence>
<evidence type="ECO:0000256" key="7">
    <source>
        <dbReference type="ARBA" id="ARBA00022821"/>
    </source>
</evidence>
<dbReference type="FunFam" id="3.40.50.300:FF:001091">
    <property type="entry name" value="Probable disease resistance protein At1g61300"/>
    <property type="match status" value="1"/>
</dbReference>
<evidence type="ECO:0000256" key="6">
    <source>
        <dbReference type="ARBA" id="ARBA00022741"/>
    </source>
</evidence>
<keyword evidence="15" id="KW-1185">Reference proteome</keyword>
<proteinExistence type="inferred from homology"/>
<dbReference type="SUPFAM" id="SSF52058">
    <property type="entry name" value="L domain-like"/>
    <property type="match status" value="1"/>
</dbReference>
<evidence type="ECO:0000256" key="9">
    <source>
        <dbReference type="SAM" id="MobiDB-lite"/>
    </source>
</evidence>
<evidence type="ECO:0000256" key="8">
    <source>
        <dbReference type="ARBA" id="ARBA00022840"/>
    </source>
</evidence>
<evidence type="ECO:0000256" key="4">
    <source>
        <dbReference type="ARBA" id="ARBA00022667"/>
    </source>
</evidence>
<evidence type="ECO:0000259" key="13">
    <source>
        <dbReference type="Pfam" id="PF23598"/>
    </source>
</evidence>
<dbReference type="InterPro" id="IPR044974">
    <property type="entry name" value="Disease_R_plants"/>
</dbReference>
<keyword evidence="7" id="KW-0611">Plant defense</keyword>